<protein>
    <submittedName>
        <fullName evidence="1">Uncharacterized protein</fullName>
    </submittedName>
</protein>
<evidence type="ECO:0000313" key="1">
    <source>
        <dbReference type="EMBL" id="HGS04285.1"/>
    </source>
</evidence>
<dbReference type="Pfam" id="PF19991">
    <property type="entry name" value="HMA_2"/>
    <property type="match status" value="1"/>
</dbReference>
<accession>A0A7V4G6G9</accession>
<dbReference type="EMBL" id="DSXI01000049">
    <property type="protein sequence ID" value="HGS04285.1"/>
    <property type="molecule type" value="Genomic_DNA"/>
</dbReference>
<sequence>MTGEALRVVHACPGRVRLKAAKLKGEAALAGQAAERLRRVPGIREVEANAVTGSLLIYYSMPELTTPAAMLALSEATKELFPEIEPQTLLKGLESLAAPPPPATGGLTGSLAAVNAKVAALTGGLDLKLIVPLLFLGLGIRSLLLAEKIHAPSWYDYFWFGFSSFMMLNRGTEEKSV</sequence>
<proteinExistence type="predicted"/>
<name>A0A7V4G6G9_9BACT</name>
<comment type="caution">
    <text evidence="1">The sequence shown here is derived from an EMBL/GenBank/DDBJ whole genome shotgun (WGS) entry which is preliminary data.</text>
</comment>
<organism evidence="1">
    <name type="scientific">Desulfobacca acetoxidans</name>
    <dbReference type="NCBI Taxonomy" id="60893"/>
    <lineage>
        <taxon>Bacteria</taxon>
        <taxon>Pseudomonadati</taxon>
        <taxon>Thermodesulfobacteriota</taxon>
        <taxon>Desulfobaccia</taxon>
        <taxon>Desulfobaccales</taxon>
        <taxon>Desulfobaccaceae</taxon>
        <taxon>Desulfobacca</taxon>
    </lineage>
</organism>
<dbReference type="AlphaFoldDB" id="A0A7V4G6G9"/>
<gene>
    <name evidence="1" type="ORF">ENT08_00840</name>
</gene>
<reference evidence="1" key="1">
    <citation type="journal article" date="2020" name="mSystems">
        <title>Genome- and Community-Level Interaction Insights into Carbon Utilization and Element Cycling Functions of Hydrothermarchaeota in Hydrothermal Sediment.</title>
        <authorList>
            <person name="Zhou Z."/>
            <person name="Liu Y."/>
            <person name="Xu W."/>
            <person name="Pan J."/>
            <person name="Luo Z.H."/>
            <person name="Li M."/>
        </authorList>
    </citation>
    <scope>NUCLEOTIDE SEQUENCE [LARGE SCALE GENOMIC DNA]</scope>
    <source>
        <strain evidence="1">SpSt-548</strain>
    </source>
</reference>